<dbReference type="SUPFAM" id="SSF51445">
    <property type="entry name" value="(Trans)glycosidases"/>
    <property type="match status" value="1"/>
</dbReference>
<proteinExistence type="predicted"/>
<organism evidence="2 3">
    <name type="scientific">Roseateles subflavus</name>
    <dbReference type="NCBI Taxonomy" id="3053353"/>
    <lineage>
        <taxon>Bacteria</taxon>
        <taxon>Pseudomonadati</taxon>
        <taxon>Pseudomonadota</taxon>
        <taxon>Betaproteobacteria</taxon>
        <taxon>Burkholderiales</taxon>
        <taxon>Sphaerotilaceae</taxon>
        <taxon>Roseateles</taxon>
    </lineage>
</organism>
<reference evidence="2 3" key="1">
    <citation type="submission" date="2023-06" db="EMBL/GenBank/DDBJ databases">
        <title>Pelomonas sp. APW6 16S ribosomal RNA gene genome sequencing and assembly.</title>
        <authorList>
            <person name="Woo H."/>
        </authorList>
    </citation>
    <scope>NUCLEOTIDE SEQUENCE [LARGE SCALE GENOMIC DNA]</scope>
    <source>
        <strain evidence="2 3">APW6</strain>
    </source>
</reference>
<keyword evidence="3" id="KW-1185">Reference proteome</keyword>
<feature type="signal peptide" evidence="1">
    <location>
        <begin position="1"/>
        <end position="29"/>
    </location>
</feature>
<accession>A0ABT7LJC1</accession>
<dbReference type="PANTHER" id="PTHR12631">
    <property type="entry name" value="ALPHA-L-IDURONIDASE"/>
    <property type="match status" value="1"/>
</dbReference>
<dbReference type="EMBL" id="JASVDS010000003">
    <property type="protein sequence ID" value="MDL5032961.1"/>
    <property type="molecule type" value="Genomic_DNA"/>
</dbReference>
<evidence type="ECO:0008006" key="4">
    <source>
        <dbReference type="Google" id="ProtNLM"/>
    </source>
</evidence>
<evidence type="ECO:0000313" key="2">
    <source>
        <dbReference type="EMBL" id="MDL5032961.1"/>
    </source>
</evidence>
<gene>
    <name evidence="2" type="ORF">QRD43_13680</name>
</gene>
<evidence type="ECO:0000313" key="3">
    <source>
        <dbReference type="Proteomes" id="UP001238603"/>
    </source>
</evidence>
<dbReference type="Gene3D" id="3.20.20.80">
    <property type="entry name" value="Glycosidases"/>
    <property type="match status" value="1"/>
</dbReference>
<sequence>MRAEVRRLWRHAAMALLCLGLAGAEPALGSDAVSVATATPRPPVEGAFWGQHFHRLQGTPVGEAGTTAWPPVQVGALRLWDAGVSWWSINPEPGVWDFRRLDVYVNTARARGARLLYPLALTPRWASARPAEPCPYNPWGCSAEPRDMADFAALVRAVASRYGDRIEAYELWNEPGLSELEIDRRHPLFFTGSVTQLVEMARVARAELDAVQPGARLCTPGFVNGPQRLDLFLAAGGKQYVQAICYHFYASSVRQSAAELVKVRAVMQKHGLEHLPLWNTESGAPMQGEGRNPDDGAALMAQLHLFGAAAGWSRFFYYAWDNQDTGMLDADGHWRRAATAYAALQTWVAGVRFQGCRLLVMKRVPLIACRGERDGEQRLWLWSDGPATAETSPAELASALGLPGATSLRRAQLLFAPAADRLPAVPEGRLRIGRIPVQLLIAADGSAEPGR</sequence>
<name>A0ABT7LJC1_9BURK</name>
<feature type="chain" id="PRO_5046194052" description="Glycoside hydrolase family 5 domain-containing protein" evidence="1">
    <location>
        <begin position="30"/>
        <end position="451"/>
    </location>
</feature>
<comment type="caution">
    <text evidence="2">The sequence shown here is derived from an EMBL/GenBank/DDBJ whole genome shotgun (WGS) entry which is preliminary data.</text>
</comment>
<protein>
    <recommendedName>
        <fullName evidence="4">Glycoside hydrolase family 5 domain-containing protein</fullName>
    </recommendedName>
</protein>
<dbReference type="Proteomes" id="UP001238603">
    <property type="component" value="Unassembled WGS sequence"/>
</dbReference>
<dbReference type="InterPro" id="IPR017853">
    <property type="entry name" value="GH"/>
</dbReference>
<keyword evidence="1" id="KW-0732">Signal</keyword>
<dbReference type="RefSeq" id="WP_285983023.1">
    <property type="nucleotide sequence ID" value="NZ_JASVDS010000003.1"/>
</dbReference>
<evidence type="ECO:0000256" key="1">
    <source>
        <dbReference type="SAM" id="SignalP"/>
    </source>
</evidence>
<dbReference type="PANTHER" id="PTHR12631:SF10">
    <property type="entry name" value="BETA-XYLOSIDASE-LIKE PROTEIN-RELATED"/>
    <property type="match status" value="1"/>
</dbReference>
<dbReference type="InterPro" id="IPR051923">
    <property type="entry name" value="Glycosyl_Hydrolase_39"/>
</dbReference>